<evidence type="ECO:0000313" key="5">
    <source>
        <dbReference type="Proteomes" id="UP000596387"/>
    </source>
</evidence>
<sequence length="120" mass="12915">MARILIADDDADYRAAFITAMQTLGHTVVGVDSGQKVLPALARSPADIVFLDVLMEGGGALSTLHAVHAHDPSLPVIVVTGHMELVLSPLFTEGLRLASARFHKTEPLSSFDRTVRRLTE</sequence>
<evidence type="ECO:0000256" key="2">
    <source>
        <dbReference type="PROSITE-ProRule" id="PRU00169"/>
    </source>
</evidence>
<proteinExistence type="predicted"/>
<keyword evidence="1 2" id="KW-0597">Phosphoprotein</keyword>
<organism evidence="4 5">
    <name type="scientific">Ponticoccus alexandrii</name>
    <dbReference type="NCBI Taxonomy" id="1943633"/>
    <lineage>
        <taxon>Bacteria</taxon>
        <taxon>Pseudomonadati</taxon>
        <taxon>Pseudomonadota</taxon>
        <taxon>Alphaproteobacteria</taxon>
        <taxon>Rhodobacterales</taxon>
        <taxon>Roseobacteraceae</taxon>
        <taxon>Ponticoccus</taxon>
    </lineage>
</organism>
<feature type="domain" description="Response regulatory" evidence="3">
    <location>
        <begin position="3"/>
        <end position="119"/>
    </location>
</feature>
<evidence type="ECO:0000259" key="3">
    <source>
        <dbReference type="PROSITE" id="PS50110"/>
    </source>
</evidence>
<evidence type="ECO:0000313" key="4">
    <source>
        <dbReference type="EMBL" id="QRF66167.1"/>
    </source>
</evidence>
<dbReference type="PANTHER" id="PTHR44591:SF3">
    <property type="entry name" value="RESPONSE REGULATORY DOMAIN-CONTAINING PROTEIN"/>
    <property type="match status" value="1"/>
</dbReference>
<protein>
    <submittedName>
        <fullName evidence="4">Response regulator</fullName>
    </submittedName>
</protein>
<dbReference type="PANTHER" id="PTHR44591">
    <property type="entry name" value="STRESS RESPONSE REGULATOR PROTEIN 1"/>
    <property type="match status" value="1"/>
</dbReference>
<dbReference type="Pfam" id="PF00072">
    <property type="entry name" value="Response_reg"/>
    <property type="match status" value="1"/>
</dbReference>
<dbReference type="SMART" id="SM00448">
    <property type="entry name" value="REC"/>
    <property type="match status" value="1"/>
</dbReference>
<dbReference type="SUPFAM" id="SSF52172">
    <property type="entry name" value="CheY-like"/>
    <property type="match status" value="1"/>
</dbReference>
<dbReference type="EMBL" id="CP047166">
    <property type="protein sequence ID" value="QRF66167.1"/>
    <property type="molecule type" value="Genomic_DNA"/>
</dbReference>
<dbReference type="InterPro" id="IPR011006">
    <property type="entry name" value="CheY-like_superfamily"/>
</dbReference>
<reference evidence="4 5" key="1">
    <citation type="submission" date="2019-12" db="EMBL/GenBank/DDBJ databases">
        <title>Complete Genome Sequence of a Quorum-Sensing Bacterium,Rhodobacteraceae bacterium C31, Isolated from a marine microalgae symbiotic bacteria.</title>
        <authorList>
            <person name="Zhang Y."/>
        </authorList>
    </citation>
    <scope>NUCLEOTIDE SEQUENCE [LARGE SCALE GENOMIC DNA]</scope>
    <source>
        <strain evidence="4 5">C31</strain>
    </source>
</reference>
<dbReference type="Gene3D" id="3.40.50.2300">
    <property type="match status" value="1"/>
</dbReference>
<dbReference type="InterPro" id="IPR050595">
    <property type="entry name" value="Bact_response_regulator"/>
</dbReference>
<accession>A0ABX7F7D1</accession>
<evidence type="ECO:0000256" key="1">
    <source>
        <dbReference type="ARBA" id="ARBA00022553"/>
    </source>
</evidence>
<dbReference type="Proteomes" id="UP000596387">
    <property type="component" value="Chromosome"/>
</dbReference>
<gene>
    <name evidence="4" type="ORF">GQA70_07540</name>
</gene>
<dbReference type="PROSITE" id="PS50110">
    <property type="entry name" value="RESPONSE_REGULATORY"/>
    <property type="match status" value="1"/>
</dbReference>
<feature type="modified residue" description="4-aspartylphosphate" evidence="2">
    <location>
        <position position="52"/>
    </location>
</feature>
<keyword evidence="5" id="KW-1185">Reference proteome</keyword>
<name>A0ABX7F7D1_9RHOB</name>
<dbReference type="InterPro" id="IPR001789">
    <property type="entry name" value="Sig_transdc_resp-reg_receiver"/>
</dbReference>
<dbReference type="RefSeq" id="WP_023850914.1">
    <property type="nucleotide sequence ID" value="NZ_CP047166.1"/>
</dbReference>
<dbReference type="CDD" id="cd00156">
    <property type="entry name" value="REC"/>
    <property type="match status" value="1"/>
</dbReference>